<feature type="transmembrane region" description="Helical" evidence="6">
    <location>
        <begin position="638"/>
        <end position="659"/>
    </location>
</feature>
<evidence type="ECO:0000313" key="8">
    <source>
        <dbReference type="Proteomes" id="UP000726737"/>
    </source>
</evidence>
<dbReference type="InterPro" id="IPR004776">
    <property type="entry name" value="Mem_transp_PIN-like"/>
</dbReference>
<dbReference type="EMBL" id="JAAAJA010000309">
    <property type="protein sequence ID" value="KAG0256238.1"/>
    <property type="molecule type" value="Genomic_DNA"/>
</dbReference>
<proteinExistence type="predicted"/>
<evidence type="ECO:0000256" key="2">
    <source>
        <dbReference type="ARBA" id="ARBA00022692"/>
    </source>
</evidence>
<keyword evidence="4 6" id="KW-0472">Membrane</keyword>
<evidence type="ECO:0000256" key="1">
    <source>
        <dbReference type="ARBA" id="ARBA00004141"/>
    </source>
</evidence>
<feature type="region of interest" description="Disordered" evidence="5">
    <location>
        <begin position="159"/>
        <end position="200"/>
    </location>
</feature>
<dbReference type="AlphaFoldDB" id="A0A9P6PZJ6"/>
<dbReference type="GO" id="GO:0016020">
    <property type="term" value="C:membrane"/>
    <property type="evidence" value="ECO:0007669"/>
    <property type="project" value="UniProtKB-SubCell"/>
</dbReference>
<feature type="transmembrane region" description="Helical" evidence="6">
    <location>
        <begin position="519"/>
        <end position="538"/>
    </location>
</feature>
<keyword evidence="3 6" id="KW-1133">Transmembrane helix</keyword>
<dbReference type="PANTHER" id="PTHR31274">
    <property type="entry name" value="PROTEIN ECM3"/>
    <property type="match status" value="1"/>
</dbReference>
<feature type="transmembrane region" description="Helical" evidence="6">
    <location>
        <begin position="44"/>
        <end position="65"/>
    </location>
</feature>
<feature type="transmembrane region" description="Helical" evidence="6">
    <location>
        <begin position="558"/>
        <end position="583"/>
    </location>
</feature>
<feature type="transmembrane region" description="Helical" evidence="6">
    <location>
        <begin position="119"/>
        <end position="137"/>
    </location>
</feature>
<feature type="transmembrane region" description="Helical" evidence="6">
    <location>
        <begin position="671"/>
        <end position="696"/>
    </location>
</feature>
<feature type="compositionally biased region" description="Polar residues" evidence="5">
    <location>
        <begin position="301"/>
        <end position="316"/>
    </location>
</feature>
<dbReference type="GO" id="GO:0055085">
    <property type="term" value="P:transmembrane transport"/>
    <property type="evidence" value="ECO:0007669"/>
    <property type="project" value="InterPro"/>
</dbReference>
<feature type="compositionally biased region" description="Low complexity" evidence="5">
    <location>
        <begin position="395"/>
        <end position="415"/>
    </location>
</feature>
<organism evidence="7 8">
    <name type="scientific">Mortierella polycephala</name>
    <dbReference type="NCBI Taxonomy" id="41804"/>
    <lineage>
        <taxon>Eukaryota</taxon>
        <taxon>Fungi</taxon>
        <taxon>Fungi incertae sedis</taxon>
        <taxon>Mucoromycota</taxon>
        <taxon>Mortierellomycotina</taxon>
        <taxon>Mortierellomycetes</taxon>
        <taxon>Mortierellales</taxon>
        <taxon>Mortierellaceae</taxon>
        <taxon>Mortierella</taxon>
    </lineage>
</organism>
<comment type="caution">
    <text evidence="7">The sequence shown here is derived from an EMBL/GenBank/DDBJ whole genome shotgun (WGS) entry which is preliminary data.</text>
</comment>
<dbReference type="Pfam" id="PF03547">
    <property type="entry name" value="Mem_trans"/>
    <property type="match status" value="1"/>
</dbReference>
<feature type="region of interest" description="Disordered" evidence="5">
    <location>
        <begin position="252"/>
        <end position="316"/>
    </location>
</feature>
<accession>A0A9P6PZJ6</accession>
<feature type="compositionally biased region" description="Polar residues" evidence="5">
    <location>
        <begin position="274"/>
        <end position="283"/>
    </location>
</feature>
<dbReference type="Proteomes" id="UP000726737">
    <property type="component" value="Unassembled WGS sequence"/>
</dbReference>
<comment type="subcellular location">
    <subcellularLocation>
        <location evidence="1">Membrane</location>
        <topology evidence="1">Multi-pass membrane protein</topology>
    </subcellularLocation>
</comment>
<feature type="compositionally biased region" description="Low complexity" evidence="5">
    <location>
        <begin position="466"/>
        <end position="481"/>
    </location>
</feature>
<feature type="transmembrane region" description="Helical" evidence="6">
    <location>
        <begin position="12"/>
        <end position="32"/>
    </location>
</feature>
<evidence type="ECO:0000256" key="3">
    <source>
        <dbReference type="ARBA" id="ARBA00022989"/>
    </source>
</evidence>
<evidence type="ECO:0000256" key="6">
    <source>
        <dbReference type="SAM" id="Phobius"/>
    </source>
</evidence>
<feature type="transmembrane region" description="Helical" evidence="6">
    <location>
        <begin position="595"/>
        <end position="618"/>
    </location>
</feature>
<dbReference type="InterPro" id="IPR040254">
    <property type="entry name" value="Ecm3-like"/>
</dbReference>
<evidence type="ECO:0000256" key="5">
    <source>
        <dbReference type="SAM" id="MobiDB-lite"/>
    </source>
</evidence>
<keyword evidence="2 6" id="KW-0812">Transmembrane</keyword>
<feature type="transmembrane region" description="Helical" evidence="6">
    <location>
        <begin position="77"/>
        <end position="99"/>
    </location>
</feature>
<evidence type="ECO:0000313" key="7">
    <source>
        <dbReference type="EMBL" id="KAG0256238.1"/>
    </source>
</evidence>
<sequence>MAKHGLLSPAGAKVVAGMILNYTLPALLFAKMLSCVNQENIEELGFVALVAVFYIIMGAFFGYLIQRTGLVPKRLHWGIVAATMFTNFGDLPISIILAVSDHPPFMIGDGARGTAYSSVFISVFYLFLFPLGGYRLIRYDHIKESKRLQNLTTALQQHEADAATGTSPAGCPPSANEAALSGDTLTSHPDRNQQQKQGQLNHLSSLGGKVFTAGNTARQDSVGMQSSFSATSTMISLGESMEEAGKELRYRPTDHSQQLEQRQHPLEQKPSGVLSATSPTRETNPFIRGNNENNYSNSSSTQASPSHNGHSCQSSPLYPLQILKTPEMPRYSIESIVNNDRDATQVSAGDRDDDNHLIHSGSKTAAVVAVGTSGKKSSRSPLYKAYQPPPLVHQPTTSSNFSSSAASSRPNSPSPYISLTPPGFTNGGRDHGTSSAPGSRRGSVKTIPDSPDTMATVSLEPSPKGPLSTATSLSTSAPSSAMNPTPIPKVPPHLENSYKVNNTAQVHWFWRIFHSTREYLTPPTIGLLLGLLVALTPLRKLFVPTDDPLPSPDDLPPLSFIHEITIMLGGCCVPLGLTVLGASLSRLKPGRMRPLIPALTMITVAKMVISPLIGIFVVQLMLVKRYGWVSGQNHMLQFTLMLMSGSPTSITCFVLAQVWDRRTKNAGGEMAALIAVQYAVATVLLTIGCAFMMYFLF</sequence>
<gene>
    <name evidence="7" type="primary">ECM3</name>
    <name evidence="7" type="ORF">BG011_004659</name>
</gene>
<dbReference type="PANTHER" id="PTHR31274:SF1">
    <property type="entry name" value="AGL149CP"/>
    <property type="match status" value="1"/>
</dbReference>
<feature type="compositionally biased region" description="Low complexity" evidence="5">
    <location>
        <begin position="290"/>
        <end position="300"/>
    </location>
</feature>
<protein>
    <submittedName>
        <fullName evidence="7">Protein M3</fullName>
    </submittedName>
</protein>
<name>A0A9P6PZJ6_9FUNG</name>
<feature type="region of interest" description="Disordered" evidence="5">
    <location>
        <begin position="370"/>
        <end position="486"/>
    </location>
</feature>
<dbReference type="OrthoDB" id="435607at2759"/>
<reference evidence="7" key="1">
    <citation type="journal article" date="2020" name="Fungal Divers.">
        <title>Resolving the Mortierellaceae phylogeny through synthesis of multi-gene phylogenetics and phylogenomics.</title>
        <authorList>
            <person name="Vandepol N."/>
            <person name="Liber J."/>
            <person name="Desiro A."/>
            <person name="Na H."/>
            <person name="Kennedy M."/>
            <person name="Barry K."/>
            <person name="Grigoriev I.V."/>
            <person name="Miller A.N."/>
            <person name="O'Donnell K."/>
            <person name="Stajich J.E."/>
            <person name="Bonito G."/>
        </authorList>
    </citation>
    <scope>NUCLEOTIDE SEQUENCE</scope>
    <source>
        <strain evidence="7">KOD948</strain>
    </source>
</reference>
<keyword evidence="8" id="KW-1185">Reference proteome</keyword>
<evidence type="ECO:0000256" key="4">
    <source>
        <dbReference type="ARBA" id="ARBA00023136"/>
    </source>
</evidence>